<organism evidence="2 3">
    <name type="scientific">Bacillus pseudomycoides</name>
    <dbReference type="NCBI Taxonomy" id="64104"/>
    <lineage>
        <taxon>Bacteria</taxon>
        <taxon>Bacillati</taxon>
        <taxon>Bacillota</taxon>
        <taxon>Bacilli</taxon>
        <taxon>Bacillales</taxon>
        <taxon>Bacillaceae</taxon>
        <taxon>Bacillus</taxon>
        <taxon>Bacillus cereus group</taxon>
    </lineage>
</organism>
<dbReference type="InterPro" id="IPR056937">
    <property type="entry name" value="YqbQ/XkdQ"/>
</dbReference>
<name>A0AA91VAK4_9BACI</name>
<accession>A0AA91VAK4</accession>
<reference evidence="2 3" key="1">
    <citation type="submission" date="2017-09" db="EMBL/GenBank/DDBJ databases">
        <title>Large-scale bioinformatics analysis of Bacillus genomes uncovers conserved roles of natural products in bacterial physiology.</title>
        <authorList>
            <consortium name="Agbiome Team Llc"/>
            <person name="Bleich R.M."/>
            <person name="Grubbs K.J."/>
            <person name="Santa Maria K.C."/>
            <person name="Allen S.E."/>
            <person name="Farag S."/>
            <person name="Shank E.A."/>
            <person name="Bowers A."/>
        </authorList>
    </citation>
    <scope>NUCLEOTIDE SEQUENCE [LARGE SCALE GENOMIC DNA]</scope>
    <source>
        <strain evidence="2 3">AFS092012</strain>
    </source>
</reference>
<dbReference type="Proteomes" id="UP000221020">
    <property type="component" value="Unassembled WGS sequence"/>
</dbReference>
<dbReference type="EMBL" id="NVOR01000057">
    <property type="protein sequence ID" value="PED81676.1"/>
    <property type="molecule type" value="Genomic_DNA"/>
</dbReference>
<protein>
    <recommendedName>
        <fullName evidence="1">YqbQ/XkdQ domain-containing protein</fullName>
    </recommendedName>
</protein>
<dbReference type="AlphaFoldDB" id="A0AA91VAK4"/>
<comment type="caution">
    <text evidence="2">The sequence shown here is derived from an EMBL/GenBank/DDBJ whole genome shotgun (WGS) entry which is preliminary data.</text>
</comment>
<dbReference type="RefSeq" id="WP_097894687.1">
    <property type="nucleotide sequence ID" value="NZ_NVOR01000057.1"/>
</dbReference>
<feature type="domain" description="YqbQ/XkdQ" evidence="1">
    <location>
        <begin position="21"/>
        <end position="308"/>
    </location>
</feature>
<evidence type="ECO:0000313" key="2">
    <source>
        <dbReference type="EMBL" id="PED81676.1"/>
    </source>
</evidence>
<evidence type="ECO:0000259" key="1">
    <source>
        <dbReference type="Pfam" id="PF24032"/>
    </source>
</evidence>
<dbReference type="Pfam" id="PF24032">
    <property type="entry name" value="YQBQ"/>
    <property type="match status" value="1"/>
</dbReference>
<gene>
    <name evidence="2" type="ORF">CON65_15935</name>
</gene>
<evidence type="ECO:0000313" key="3">
    <source>
        <dbReference type="Proteomes" id="UP000221020"/>
    </source>
</evidence>
<sequence length="311" mass="34799">MAHQVYVNTSNITQLVGNLGWESNVDTLGVKLDFNLAYSDVKGFPRNVVSIGDIVTLRNGNKEIFRGIVVSESASGRSPRSYTCFDFAFYLNKSKTIIQFNGHTADDAIRKVLIEFNVPHNVTDISTQINTIYKDKVVSDIIKDILEQATNELGVKYRMEMRGWALFIEKQTDLVVSAMVDLISNPSRKRSIEEMKNSIIIISDKDQETSIVATAKDSNSIRKYGLLQEIRNVNEEEMAQAQNIAHNVLNDLNRIKEDNSIELLGNDDVRAGRILKVNEPITGMSGKYLITSCKHTVNNGIHKMSLSLGVT</sequence>
<proteinExistence type="predicted"/>